<reference evidence="4" key="1">
    <citation type="submission" date="2022-11" db="UniProtKB">
        <authorList>
            <consortium name="WormBaseParasite"/>
        </authorList>
    </citation>
    <scope>IDENTIFICATION</scope>
</reference>
<dbReference type="AlphaFoldDB" id="A0A915D1A2"/>
<sequence>MQLIYLFSISSNLLFIIHSTDGLNQPGTAPPAPVTEAVRTTGESLPEKIVYACDFNGGCPDSFARIYYFDADQRKQQCMCSLDVKSPGSRSTFLASDAEQLKLALRTALDAGYRYIDTAYRYRNEAVIGEVLQEYYDAGKLKREDVFLTTKLLFYGHKNPEHFLKYSLNALRTSYIDLYLLLHFLASELNAAGDDFEEVEGKPVRESIPLIDTWRFFEQEYKAGTLKSVGISNFTDARSRSYMIRQRLSRTICRQLNKLQYLDNLNNLSTDIDSSNGATRRFHHPKSTNPSRVLENINIFDFEISPEDMHRFETDVKEHKQLFNFEFLQHHPWFPWNNNGPK</sequence>
<dbReference type="SUPFAM" id="SSF51430">
    <property type="entry name" value="NAD(P)-linked oxidoreductase"/>
    <property type="match status" value="1"/>
</dbReference>
<accession>A0A915D1A2</accession>
<dbReference type="GO" id="GO:0016491">
    <property type="term" value="F:oxidoreductase activity"/>
    <property type="evidence" value="ECO:0007669"/>
    <property type="project" value="InterPro"/>
</dbReference>
<evidence type="ECO:0000259" key="2">
    <source>
        <dbReference type="Pfam" id="PF00248"/>
    </source>
</evidence>
<protein>
    <submittedName>
        <fullName evidence="4">NADP-dependent oxidoreductase domain-containing protein</fullName>
    </submittedName>
</protein>
<dbReference type="PRINTS" id="PR00069">
    <property type="entry name" value="ALDKETRDTASE"/>
</dbReference>
<organism evidence="3 4">
    <name type="scientific">Ditylenchus dipsaci</name>
    <dbReference type="NCBI Taxonomy" id="166011"/>
    <lineage>
        <taxon>Eukaryota</taxon>
        <taxon>Metazoa</taxon>
        <taxon>Ecdysozoa</taxon>
        <taxon>Nematoda</taxon>
        <taxon>Chromadorea</taxon>
        <taxon>Rhabditida</taxon>
        <taxon>Tylenchina</taxon>
        <taxon>Tylenchomorpha</taxon>
        <taxon>Sphaerularioidea</taxon>
        <taxon>Anguinidae</taxon>
        <taxon>Anguininae</taxon>
        <taxon>Ditylenchus</taxon>
    </lineage>
</organism>
<dbReference type="InterPro" id="IPR020471">
    <property type="entry name" value="AKR"/>
</dbReference>
<dbReference type="InterPro" id="IPR036812">
    <property type="entry name" value="NAD(P)_OxRdtase_dom_sf"/>
</dbReference>
<name>A0A915D1A2_9BILA</name>
<evidence type="ECO:0000313" key="4">
    <source>
        <dbReference type="WBParaSite" id="jg14492"/>
    </source>
</evidence>
<keyword evidence="1" id="KW-0732">Signal</keyword>
<evidence type="ECO:0000313" key="3">
    <source>
        <dbReference type="Proteomes" id="UP000887574"/>
    </source>
</evidence>
<dbReference type="PANTHER" id="PTHR11732">
    <property type="entry name" value="ALDO/KETO REDUCTASE"/>
    <property type="match status" value="1"/>
</dbReference>
<dbReference type="Pfam" id="PF00248">
    <property type="entry name" value="Aldo_ket_red"/>
    <property type="match status" value="1"/>
</dbReference>
<feature type="domain" description="NADP-dependent oxidoreductase" evidence="2">
    <location>
        <begin position="96"/>
        <end position="241"/>
    </location>
</feature>
<dbReference type="WBParaSite" id="jg14492">
    <property type="protein sequence ID" value="jg14492"/>
    <property type="gene ID" value="jg14492"/>
</dbReference>
<feature type="chain" id="PRO_5037355661" evidence="1">
    <location>
        <begin position="23"/>
        <end position="342"/>
    </location>
</feature>
<dbReference type="InterPro" id="IPR023210">
    <property type="entry name" value="NADP_OxRdtase_dom"/>
</dbReference>
<feature type="signal peptide" evidence="1">
    <location>
        <begin position="1"/>
        <end position="22"/>
    </location>
</feature>
<keyword evidence="3" id="KW-1185">Reference proteome</keyword>
<proteinExistence type="predicted"/>
<dbReference type="Gene3D" id="3.20.20.100">
    <property type="entry name" value="NADP-dependent oxidoreductase domain"/>
    <property type="match status" value="2"/>
</dbReference>
<evidence type="ECO:0000256" key="1">
    <source>
        <dbReference type="SAM" id="SignalP"/>
    </source>
</evidence>
<dbReference type="Proteomes" id="UP000887574">
    <property type="component" value="Unplaced"/>
</dbReference>